<evidence type="ECO:0000256" key="2">
    <source>
        <dbReference type="SAM" id="Phobius"/>
    </source>
</evidence>
<dbReference type="SUPFAM" id="SSF48371">
    <property type="entry name" value="ARM repeat"/>
    <property type="match status" value="1"/>
</dbReference>
<dbReference type="PANTHER" id="PTHR19316:SF18">
    <property type="entry name" value="HSP70-BINDING PROTEIN 1"/>
    <property type="match status" value="1"/>
</dbReference>
<keyword evidence="4" id="KW-1185">Reference proteome</keyword>
<dbReference type="AlphaFoldDB" id="A0AAV9IUD2"/>
<proteinExistence type="predicted"/>
<dbReference type="InterPro" id="IPR016024">
    <property type="entry name" value="ARM-type_fold"/>
</dbReference>
<feature type="compositionally biased region" description="Polar residues" evidence="1">
    <location>
        <begin position="97"/>
        <end position="107"/>
    </location>
</feature>
<dbReference type="Proteomes" id="UP001301350">
    <property type="component" value="Unassembled WGS sequence"/>
</dbReference>
<dbReference type="InterPro" id="IPR050693">
    <property type="entry name" value="Hsp70_NEF-Inhibitors"/>
</dbReference>
<evidence type="ECO:0000313" key="3">
    <source>
        <dbReference type="EMBL" id="KAK4535932.1"/>
    </source>
</evidence>
<feature type="transmembrane region" description="Helical" evidence="2">
    <location>
        <begin position="24"/>
        <end position="44"/>
    </location>
</feature>
<organism evidence="3 4">
    <name type="scientific">Cyanidium caldarium</name>
    <name type="common">Red alga</name>
    <dbReference type="NCBI Taxonomy" id="2771"/>
    <lineage>
        <taxon>Eukaryota</taxon>
        <taxon>Rhodophyta</taxon>
        <taxon>Bangiophyceae</taxon>
        <taxon>Cyanidiales</taxon>
        <taxon>Cyanidiaceae</taxon>
        <taxon>Cyanidium</taxon>
    </lineage>
</organism>
<keyword evidence="2" id="KW-0812">Transmembrane</keyword>
<gene>
    <name evidence="3" type="ORF">CDCA_CDCA06G1957</name>
</gene>
<keyword evidence="2" id="KW-0472">Membrane</keyword>
<dbReference type="GO" id="GO:0005783">
    <property type="term" value="C:endoplasmic reticulum"/>
    <property type="evidence" value="ECO:0007669"/>
    <property type="project" value="TreeGrafter"/>
</dbReference>
<dbReference type="InterPro" id="IPR011989">
    <property type="entry name" value="ARM-like"/>
</dbReference>
<feature type="region of interest" description="Disordered" evidence="1">
    <location>
        <begin position="91"/>
        <end position="113"/>
    </location>
</feature>
<protein>
    <recommendedName>
        <fullName evidence="5">TOG domain-containing protein</fullName>
    </recommendedName>
</protein>
<dbReference type="EMBL" id="JANCYW010000006">
    <property type="protein sequence ID" value="KAK4535932.1"/>
    <property type="molecule type" value="Genomic_DNA"/>
</dbReference>
<keyword evidence="2" id="KW-1133">Transmembrane helix</keyword>
<name>A0AAV9IUD2_CYACA</name>
<dbReference type="PANTHER" id="PTHR19316">
    <property type="entry name" value="PROTEIN FOLDING REGULATOR"/>
    <property type="match status" value="1"/>
</dbReference>
<dbReference type="GO" id="GO:0000774">
    <property type="term" value="F:adenyl-nucleotide exchange factor activity"/>
    <property type="evidence" value="ECO:0007669"/>
    <property type="project" value="TreeGrafter"/>
</dbReference>
<evidence type="ECO:0000313" key="4">
    <source>
        <dbReference type="Proteomes" id="UP001301350"/>
    </source>
</evidence>
<comment type="caution">
    <text evidence="3">The sequence shown here is derived from an EMBL/GenBank/DDBJ whole genome shotgun (WGS) entry which is preliminary data.</text>
</comment>
<sequence>MVESSAPGSHSSGESVGALRRSRAAWFSLALLLLLLVGFLPLLVHAHQLLPAVAESAALERRAPRALPGDSWFLSLAETIAVGAERQRRETERSVLRTATDTVTSGEARSAAPEKVHSGCRRRRWWRFPRWRIHPPDVERPPREGGSRPSDGDLSLLLYRAVLTLRLAPVGDWEARLFALSTVRELCHDLKRSQTLLELGGIVAVASALDDAHPRVRAAAAQVLGVASQNNPRMHSAVAPFANALMRRSADRREDIHVRSACLFAVLASMPADHIRRVELDPVSALRSIADALQMRLRQLPPEPSVSQAAHRYIRRALVMGRVLLEREDAARRWHRRRHRRLGSRCPRPLWRPLMRQHQLREQAAALLVSEALDGDARLEVANFLRALSRSDDTAQHTAG</sequence>
<reference evidence="3 4" key="1">
    <citation type="submission" date="2022-07" db="EMBL/GenBank/DDBJ databases">
        <title>Genome-wide signatures of adaptation to extreme environments.</title>
        <authorList>
            <person name="Cho C.H."/>
            <person name="Yoon H.S."/>
        </authorList>
    </citation>
    <scope>NUCLEOTIDE SEQUENCE [LARGE SCALE GENOMIC DNA]</scope>
    <source>
        <strain evidence="3 4">DBV 063 E5</strain>
    </source>
</reference>
<evidence type="ECO:0000256" key="1">
    <source>
        <dbReference type="SAM" id="MobiDB-lite"/>
    </source>
</evidence>
<dbReference type="Gene3D" id="1.25.10.10">
    <property type="entry name" value="Leucine-rich Repeat Variant"/>
    <property type="match status" value="1"/>
</dbReference>
<accession>A0AAV9IUD2</accession>
<evidence type="ECO:0008006" key="5">
    <source>
        <dbReference type="Google" id="ProtNLM"/>
    </source>
</evidence>